<comment type="catalytic activity">
    <reaction evidence="8">
        <text>[GlcNAc-(1-&gt;4)-Mur2Ac(oyl-L-Ala-gamma-D-Glu-L-Lys-D-Ala-D-Ala)](n)-di-trans,octa-cis-undecaprenyl diphosphate + beta-D-GlcNAc-(1-&gt;4)-Mur2Ac(oyl-L-Ala-gamma-D-Glu-L-Lys-D-Ala-D-Ala)-di-trans,octa-cis-undecaprenyl diphosphate = [GlcNAc-(1-&gt;4)-Mur2Ac(oyl-L-Ala-gamma-D-Glu-L-Lys-D-Ala-D-Ala)](n+1)-di-trans,octa-cis-undecaprenyl diphosphate + di-trans,octa-cis-undecaprenyl diphosphate + H(+)</text>
        <dbReference type="Rhea" id="RHEA:23708"/>
        <dbReference type="Rhea" id="RHEA-COMP:9602"/>
        <dbReference type="Rhea" id="RHEA-COMP:9603"/>
        <dbReference type="ChEBI" id="CHEBI:15378"/>
        <dbReference type="ChEBI" id="CHEBI:58405"/>
        <dbReference type="ChEBI" id="CHEBI:60033"/>
        <dbReference type="ChEBI" id="CHEBI:78435"/>
        <dbReference type="EC" id="2.4.99.28"/>
    </reaction>
</comment>
<dbReference type="RefSeq" id="WP_282905539.1">
    <property type="nucleotide sequence ID" value="NZ_CP124855.1"/>
</dbReference>
<dbReference type="InterPro" id="IPR012338">
    <property type="entry name" value="Beta-lactam/transpept-like"/>
</dbReference>
<dbReference type="InterPro" id="IPR036950">
    <property type="entry name" value="PBP_transglycosylase"/>
</dbReference>
<evidence type="ECO:0000256" key="7">
    <source>
        <dbReference type="ARBA" id="ARBA00044770"/>
    </source>
</evidence>
<reference evidence="10 11" key="1">
    <citation type="submission" date="2023-05" db="EMBL/GenBank/DDBJ databases">
        <title>Genomic insight into Chryseobacterium sp. wdc7 isolated forest soil (Gotjawal).</title>
        <authorList>
            <person name="Park S.-J."/>
        </authorList>
    </citation>
    <scope>NUCLEOTIDE SEQUENCE [LARGE SCALE GENOMIC DNA]</scope>
    <source>
        <strain evidence="11">wdc7</strain>
    </source>
</reference>
<dbReference type="Pfam" id="PF00912">
    <property type="entry name" value="Transgly"/>
    <property type="match status" value="1"/>
</dbReference>
<protein>
    <recommendedName>
        <fullName evidence="7">peptidoglycan glycosyltransferase</fullName>
        <ecNumber evidence="7">2.4.99.28</ecNumber>
    </recommendedName>
</protein>
<dbReference type="InterPro" id="IPR001264">
    <property type="entry name" value="Glyco_trans_51"/>
</dbReference>
<keyword evidence="3" id="KW-0645">Protease</keyword>
<dbReference type="EC" id="2.4.99.28" evidence="7"/>
<gene>
    <name evidence="10" type="ORF">QGN23_02920</name>
</gene>
<dbReference type="Proteomes" id="UP001241656">
    <property type="component" value="Chromosome"/>
</dbReference>
<evidence type="ECO:0000256" key="5">
    <source>
        <dbReference type="ARBA" id="ARBA00022679"/>
    </source>
</evidence>
<evidence type="ECO:0000256" key="1">
    <source>
        <dbReference type="ARBA" id="ARBA00004752"/>
    </source>
</evidence>
<keyword evidence="5" id="KW-0808">Transferase</keyword>
<sequence length="328" mass="38360">MNTNFEGFVIYNKNENKNKAFAVVSENYECKAESIKIPETFKKFIVPIEDKRFYNHRGIDFKGTTRALLRNVVNMKILEGGSTLSQQLARNLLKDNSKTLHRKVKETLKAIELEHYYSKDDILNLYFNNIYFGRNLRGIRTASLYYFDKETEKLNNSEILFLITILRGPNYYLSNVEITNKRMQMLSDLLLENQNINSNQHKKLIKRKINIENNKISLVRKSVVPFISEKIDVNKKTIISTLTQSHQKFAEKFIQDSKYPTSVVIIKNQKVVGFSSYYGSDYPFIFKSNVGSTLKPFIYYLERKEFIVRKNLILIRTICNGMLGRHLG</sequence>
<dbReference type="SUPFAM" id="SSF56601">
    <property type="entry name" value="beta-lactamase/transpeptidase-like"/>
    <property type="match status" value="1"/>
</dbReference>
<evidence type="ECO:0000313" key="10">
    <source>
        <dbReference type="EMBL" id="WHF52237.1"/>
    </source>
</evidence>
<dbReference type="SUPFAM" id="SSF53955">
    <property type="entry name" value="Lysozyme-like"/>
    <property type="match status" value="1"/>
</dbReference>
<keyword evidence="2" id="KW-0121">Carboxypeptidase</keyword>
<dbReference type="InterPro" id="IPR023346">
    <property type="entry name" value="Lysozyme-like_dom_sf"/>
</dbReference>
<keyword evidence="11" id="KW-1185">Reference proteome</keyword>
<dbReference type="Gene3D" id="1.10.3810.10">
    <property type="entry name" value="Biosynthetic peptidoglycan transglycosylase-like"/>
    <property type="match status" value="1"/>
</dbReference>
<dbReference type="PANTHER" id="PTHR32282:SF33">
    <property type="entry name" value="PEPTIDOGLYCAN GLYCOSYLTRANSFERASE"/>
    <property type="match status" value="1"/>
</dbReference>
<dbReference type="EMBL" id="CP124855">
    <property type="protein sequence ID" value="WHF52237.1"/>
    <property type="molecule type" value="Genomic_DNA"/>
</dbReference>
<proteinExistence type="predicted"/>
<evidence type="ECO:0000313" key="11">
    <source>
        <dbReference type="Proteomes" id="UP001241656"/>
    </source>
</evidence>
<evidence type="ECO:0000256" key="3">
    <source>
        <dbReference type="ARBA" id="ARBA00022670"/>
    </source>
</evidence>
<keyword evidence="6" id="KW-0511">Multifunctional enzyme</keyword>
<evidence type="ECO:0000256" key="2">
    <source>
        <dbReference type="ARBA" id="ARBA00022645"/>
    </source>
</evidence>
<keyword evidence="4" id="KW-0328">Glycosyltransferase</keyword>
<accession>A0ABY8RGU0</accession>
<evidence type="ECO:0000256" key="6">
    <source>
        <dbReference type="ARBA" id="ARBA00023268"/>
    </source>
</evidence>
<comment type="pathway">
    <text evidence="1">Cell wall biogenesis; peptidoglycan biosynthesis.</text>
</comment>
<dbReference type="InterPro" id="IPR050396">
    <property type="entry name" value="Glycosyltr_51/Transpeptidase"/>
</dbReference>
<organism evidence="10 11">
    <name type="scientific">Chryseobacterium gotjawalense</name>
    <dbReference type="NCBI Taxonomy" id="3042315"/>
    <lineage>
        <taxon>Bacteria</taxon>
        <taxon>Pseudomonadati</taxon>
        <taxon>Bacteroidota</taxon>
        <taxon>Flavobacteriia</taxon>
        <taxon>Flavobacteriales</taxon>
        <taxon>Weeksellaceae</taxon>
        <taxon>Chryseobacterium group</taxon>
        <taxon>Chryseobacterium</taxon>
    </lineage>
</organism>
<dbReference type="PANTHER" id="PTHR32282">
    <property type="entry name" value="BINDING PROTEIN TRANSPEPTIDASE, PUTATIVE-RELATED"/>
    <property type="match status" value="1"/>
</dbReference>
<feature type="domain" description="Glycosyl transferase family 51" evidence="9">
    <location>
        <begin position="27"/>
        <end position="186"/>
    </location>
</feature>
<keyword evidence="3" id="KW-0378">Hydrolase</keyword>
<evidence type="ECO:0000256" key="8">
    <source>
        <dbReference type="ARBA" id="ARBA00049902"/>
    </source>
</evidence>
<name>A0ABY8RGU0_9FLAO</name>
<evidence type="ECO:0000259" key="9">
    <source>
        <dbReference type="Pfam" id="PF00912"/>
    </source>
</evidence>
<evidence type="ECO:0000256" key="4">
    <source>
        <dbReference type="ARBA" id="ARBA00022676"/>
    </source>
</evidence>